<keyword evidence="6" id="KW-0961">Cell wall biogenesis/degradation</keyword>
<dbReference type="Gene3D" id="3.40.630.30">
    <property type="match status" value="1"/>
</dbReference>
<keyword evidence="8" id="KW-1185">Reference proteome</keyword>
<organism evidence="7 8">
    <name type="scientific">Flavihumibacter solisilvae</name>
    <dbReference type="NCBI Taxonomy" id="1349421"/>
    <lineage>
        <taxon>Bacteria</taxon>
        <taxon>Pseudomonadati</taxon>
        <taxon>Bacteroidota</taxon>
        <taxon>Chitinophagia</taxon>
        <taxon>Chitinophagales</taxon>
        <taxon>Chitinophagaceae</taxon>
        <taxon>Flavihumibacter</taxon>
    </lineage>
</organism>
<reference evidence="7 8" key="1">
    <citation type="submission" date="2014-11" db="EMBL/GenBank/DDBJ databases">
        <title>Genome sequence of Flavihumibacter solisilvae 3-3.</title>
        <authorList>
            <person name="Zhou G."/>
            <person name="Li M."/>
            <person name="Wang G."/>
        </authorList>
    </citation>
    <scope>NUCLEOTIDE SEQUENCE [LARGE SCALE GENOMIC DNA]</scope>
    <source>
        <strain evidence="7 8">3-3</strain>
    </source>
</reference>
<protein>
    <recommendedName>
        <fullName evidence="9">BioF2-like acetyltransferase domain-containing protein</fullName>
    </recommendedName>
</protein>
<accession>A0A0C1IUY1</accession>
<evidence type="ECO:0000256" key="5">
    <source>
        <dbReference type="ARBA" id="ARBA00023315"/>
    </source>
</evidence>
<dbReference type="EMBL" id="JSVC01000013">
    <property type="protein sequence ID" value="KIC94314.1"/>
    <property type="molecule type" value="Genomic_DNA"/>
</dbReference>
<evidence type="ECO:0000256" key="4">
    <source>
        <dbReference type="ARBA" id="ARBA00022984"/>
    </source>
</evidence>
<evidence type="ECO:0000313" key="8">
    <source>
        <dbReference type="Proteomes" id="UP000031408"/>
    </source>
</evidence>
<evidence type="ECO:0000256" key="3">
    <source>
        <dbReference type="ARBA" id="ARBA00022960"/>
    </source>
</evidence>
<dbReference type="PANTHER" id="PTHR36174:SF1">
    <property type="entry name" value="LIPID II:GLYCINE GLYCYLTRANSFERASE"/>
    <property type="match status" value="1"/>
</dbReference>
<dbReference type="GO" id="GO:0071555">
    <property type="term" value="P:cell wall organization"/>
    <property type="evidence" value="ECO:0007669"/>
    <property type="project" value="UniProtKB-KW"/>
</dbReference>
<dbReference type="InterPro" id="IPR016181">
    <property type="entry name" value="Acyl_CoA_acyltransferase"/>
</dbReference>
<dbReference type="OrthoDB" id="5622654at2"/>
<dbReference type="InterPro" id="IPR050644">
    <property type="entry name" value="PG_Glycine_Bridge_Synth"/>
</dbReference>
<sequence length="247" mass="28743">MIAYNRKYGLLNVRVKWFATKQHFSEIFVPTVFYHTRKNGTSFLGVKEVSHTLEISLDQDVQSLHGQFIKSYRQQIRQSEEQGVYCCFTDDLEAFVEFFNDFAETKKIHPVSLPMLREMKDYLKISFAMLGDQILAAHSYILDHQNAVVRTFHSATKRLDDTYDKNTVGKANKLLHFRDMVYFKDEGFKTYDFGGIALNTENPELKGINNFKMAFGGNVKESINYYSCTYYVLRQIMRMILPPVSPS</sequence>
<dbReference type="PANTHER" id="PTHR36174">
    <property type="entry name" value="LIPID II:GLYCINE GLYCYLTRANSFERASE"/>
    <property type="match status" value="1"/>
</dbReference>
<dbReference type="GO" id="GO:0008360">
    <property type="term" value="P:regulation of cell shape"/>
    <property type="evidence" value="ECO:0007669"/>
    <property type="project" value="UniProtKB-KW"/>
</dbReference>
<name>A0A0C1IUY1_9BACT</name>
<comment type="similarity">
    <text evidence="1">Belongs to the FemABX family.</text>
</comment>
<keyword evidence="5" id="KW-0012">Acyltransferase</keyword>
<dbReference type="Proteomes" id="UP000031408">
    <property type="component" value="Unassembled WGS sequence"/>
</dbReference>
<dbReference type="AlphaFoldDB" id="A0A0C1IUY1"/>
<proteinExistence type="inferred from homology"/>
<dbReference type="GO" id="GO:0009252">
    <property type="term" value="P:peptidoglycan biosynthetic process"/>
    <property type="evidence" value="ECO:0007669"/>
    <property type="project" value="UniProtKB-KW"/>
</dbReference>
<dbReference type="RefSeq" id="WP_039140070.1">
    <property type="nucleotide sequence ID" value="NZ_JSVC01000013.1"/>
</dbReference>
<gene>
    <name evidence="7" type="ORF">OI18_11805</name>
</gene>
<evidence type="ECO:0000256" key="6">
    <source>
        <dbReference type="ARBA" id="ARBA00023316"/>
    </source>
</evidence>
<keyword evidence="4" id="KW-0573">Peptidoglycan synthesis</keyword>
<dbReference type="PROSITE" id="PS51191">
    <property type="entry name" value="FEMABX"/>
    <property type="match status" value="1"/>
</dbReference>
<keyword evidence="2" id="KW-0808">Transferase</keyword>
<keyword evidence="3" id="KW-0133">Cell shape</keyword>
<dbReference type="InterPro" id="IPR003447">
    <property type="entry name" value="FEMABX"/>
</dbReference>
<evidence type="ECO:0000313" key="7">
    <source>
        <dbReference type="EMBL" id="KIC94314.1"/>
    </source>
</evidence>
<evidence type="ECO:0008006" key="9">
    <source>
        <dbReference type="Google" id="ProtNLM"/>
    </source>
</evidence>
<evidence type="ECO:0000256" key="1">
    <source>
        <dbReference type="ARBA" id="ARBA00009943"/>
    </source>
</evidence>
<dbReference type="STRING" id="1349421.OI18_11805"/>
<evidence type="ECO:0000256" key="2">
    <source>
        <dbReference type="ARBA" id="ARBA00022679"/>
    </source>
</evidence>
<dbReference type="GO" id="GO:0016755">
    <property type="term" value="F:aminoacyltransferase activity"/>
    <property type="evidence" value="ECO:0007669"/>
    <property type="project" value="InterPro"/>
</dbReference>
<dbReference type="SUPFAM" id="SSF55729">
    <property type="entry name" value="Acyl-CoA N-acyltransferases (Nat)"/>
    <property type="match status" value="1"/>
</dbReference>
<comment type="caution">
    <text evidence="7">The sequence shown here is derived from an EMBL/GenBank/DDBJ whole genome shotgun (WGS) entry which is preliminary data.</text>
</comment>